<keyword evidence="2" id="KW-1185">Reference proteome</keyword>
<dbReference type="Gene3D" id="2.160.20.10">
    <property type="entry name" value="Single-stranded right-handed beta-helix, Pectin lyase-like"/>
    <property type="match status" value="1"/>
</dbReference>
<proteinExistence type="predicted"/>
<name>A0A1W6ZUG1_9HYPH</name>
<evidence type="ECO:0000313" key="1">
    <source>
        <dbReference type="EMBL" id="ARQ00960.1"/>
    </source>
</evidence>
<dbReference type="KEGG" id="psin:CAK95_19080"/>
<accession>A0A1W6ZUG1</accession>
<dbReference type="Proteomes" id="UP000194137">
    <property type="component" value="Chromosome"/>
</dbReference>
<dbReference type="SUPFAM" id="SSF51126">
    <property type="entry name" value="Pectin lyase-like"/>
    <property type="match status" value="1"/>
</dbReference>
<dbReference type="EMBL" id="CP021112">
    <property type="protein sequence ID" value="ARQ00960.1"/>
    <property type="molecule type" value="Genomic_DNA"/>
</dbReference>
<dbReference type="InterPro" id="IPR011050">
    <property type="entry name" value="Pectin_lyase_fold/virulence"/>
</dbReference>
<dbReference type="STRING" id="1235591.CAK95_19080"/>
<sequence>MRRARQALFHTEKNMTNSLHLALPYIAAAQAQKHVTHNEALRILDALVMLAVDDRDLSSPPGAPAEGSRYLVKPAGSGGFAGKDNQIAHFRDGAFAFFAPQPGWIAYVIDEGVTLVFDGSNWVPLLGAAPQLQNVSRLGLAATADAINPLSARLNSALFAAKTVADGGNGDLRYTLSKESVAKTLSLLFQNDFYSRAEIGLTGDDDFHVKVSDDGATWREGIVVASDTGKVSFPQGAVGIREKLTAARTYYVRTDGSDANDGLVNSAGGAFLTIQKAIDIVFGTLDLDAFNATIQLGDGTYTVGGNATAPRLGTGTVTIQGNATHPQNVIVNASSVGCFRAASGASLIVKDMELRTTGGTNCLVASVGGFMQFGNVRFGTSGSSHMRAEIGGLVEAIGNYSIVGNAGSHINMGLCGVVRISGRTVMQIGNPTFSGAFVLGTTAGMAVLNGNTFTGAANGKRYDVTLNAGVNVTGAGVNYLPGDAAGTTATGGQYG</sequence>
<dbReference type="Pfam" id="PF10983">
    <property type="entry name" value="DUF2793"/>
    <property type="match status" value="1"/>
</dbReference>
<dbReference type="InterPro" id="IPR012334">
    <property type="entry name" value="Pectin_lyas_fold"/>
</dbReference>
<gene>
    <name evidence="1" type="ORF">CAK95_19080</name>
</gene>
<dbReference type="InterPro" id="IPR021251">
    <property type="entry name" value="DUF2793"/>
</dbReference>
<evidence type="ECO:0008006" key="3">
    <source>
        <dbReference type="Google" id="ProtNLM"/>
    </source>
</evidence>
<protein>
    <recommendedName>
        <fullName evidence="3">DUF2793 domain-containing protein</fullName>
    </recommendedName>
</protein>
<evidence type="ECO:0000313" key="2">
    <source>
        <dbReference type="Proteomes" id="UP000194137"/>
    </source>
</evidence>
<reference evidence="1 2" key="1">
    <citation type="submission" date="2017-05" db="EMBL/GenBank/DDBJ databases">
        <title>Full genome sequence of Pseudorhodoplanes sinuspersici.</title>
        <authorList>
            <person name="Dastgheib S.M.M."/>
            <person name="Shavandi M."/>
            <person name="Tirandaz H."/>
        </authorList>
    </citation>
    <scope>NUCLEOTIDE SEQUENCE [LARGE SCALE GENOMIC DNA]</scope>
    <source>
        <strain evidence="1 2">RIPI110</strain>
    </source>
</reference>
<dbReference type="AlphaFoldDB" id="A0A1W6ZUG1"/>
<organism evidence="1 2">
    <name type="scientific">Pseudorhodoplanes sinuspersici</name>
    <dbReference type="NCBI Taxonomy" id="1235591"/>
    <lineage>
        <taxon>Bacteria</taxon>
        <taxon>Pseudomonadati</taxon>
        <taxon>Pseudomonadota</taxon>
        <taxon>Alphaproteobacteria</taxon>
        <taxon>Hyphomicrobiales</taxon>
        <taxon>Pseudorhodoplanes</taxon>
    </lineage>
</organism>